<gene>
    <name evidence="1" type="ORF">BM221_009057</name>
</gene>
<dbReference type="Proteomes" id="UP000235728">
    <property type="component" value="Unassembled WGS sequence"/>
</dbReference>
<accession>A0A2N6NC56</accession>
<reference evidence="1 2" key="1">
    <citation type="journal article" date="2016" name="Appl. Microbiol. Biotechnol.">
        <title>Characterization of T-DNA insertion mutants with decreased virulence in the entomopathogenic fungus Beauveria bassiana JEF-007.</title>
        <authorList>
            <person name="Kim S."/>
            <person name="Lee S.J."/>
            <person name="Nai Y.S."/>
            <person name="Yu J.S."/>
            <person name="Lee M.R."/>
            <person name="Yang Y.T."/>
            <person name="Kim J.S."/>
        </authorList>
    </citation>
    <scope>NUCLEOTIDE SEQUENCE [LARGE SCALE GENOMIC DNA]</scope>
    <source>
        <strain evidence="1 2">JEF-007</strain>
    </source>
</reference>
<dbReference type="EMBL" id="MRVG01000011">
    <property type="protein sequence ID" value="PMB64870.1"/>
    <property type="molecule type" value="Genomic_DNA"/>
</dbReference>
<organism evidence="1 2">
    <name type="scientific">Beauveria bassiana</name>
    <name type="common">White muscardine disease fungus</name>
    <name type="synonym">Tritirachium shiotae</name>
    <dbReference type="NCBI Taxonomy" id="176275"/>
    <lineage>
        <taxon>Eukaryota</taxon>
        <taxon>Fungi</taxon>
        <taxon>Dikarya</taxon>
        <taxon>Ascomycota</taxon>
        <taxon>Pezizomycotina</taxon>
        <taxon>Sordariomycetes</taxon>
        <taxon>Hypocreomycetidae</taxon>
        <taxon>Hypocreales</taxon>
        <taxon>Cordycipitaceae</taxon>
        <taxon>Beauveria</taxon>
    </lineage>
</organism>
<name>A0A2N6NC56_BEABA</name>
<evidence type="ECO:0000313" key="2">
    <source>
        <dbReference type="Proteomes" id="UP000235728"/>
    </source>
</evidence>
<protein>
    <submittedName>
        <fullName evidence="1">Uncharacterized protein</fullName>
    </submittedName>
</protein>
<proteinExistence type="predicted"/>
<comment type="caution">
    <text evidence="1">The sequence shown here is derived from an EMBL/GenBank/DDBJ whole genome shotgun (WGS) entry which is preliminary data.</text>
</comment>
<evidence type="ECO:0000313" key="1">
    <source>
        <dbReference type="EMBL" id="PMB64870.1"/>
    </source>
</evidence>
<dbReference type="AlphaFoldDB" id="A0A2N6NC56"/>
<sequence>MPSRKALVDVINAQRSSIPDCQDKFAFLDQISYEQMASYRPDQLATLLRQKEKALPAIEAHKSMIQRDRMTQNGTSLFAHDGLLDLTEPLPNPYEYRKL</sequence>